<name>A0AC61L323_9EURY</name>
<keyword evidence="1" id="KW-0489">Methyltransferase</keyword>
<gene>
    <name evidence="1" type="ORF">C4B59_08830</name>
</gene>
<evidence type="ECO:0000313" key="2">
    <source>
        <dbReference type="Proteomes" id="UP000248329"/>
    </source>
</evidence>
<accession>A0AC61L323</accession>
<protein>
    <submittedName>
        <fullName evidence="1">Methyltransferase</fullName>
    </submittedName>
</protein>
<keyword evidence="1" id="KW-0808">Transferase</keyword>
<comment type="caution">
    <text evidence="1">The sequence shown here is derived from an EMBL/GenBank/DDBJ whole genome shotgun (WGS) entry which is preliminary data.</text>
</comment>
<sequence>MTDMIETIRNRANACRARVGIGIAGGTASKSVIADIESACGFADVVLIGDEKELSATGTDLEIIHSDNPEVELVDRLVGGRIDAAVRGTLGATKTLGCLKSVLGVSRLARLALLTTADGVPFFLVPVGIDEGNSVVDRVDLVSKSVNAIRRFGIMEKVAVLSGGRFEDAGRSEIVDQSLADGEVVTGMLCERGIDAKHYGILIEDAIRDANVIVAPDGITGNLIFRTLTFLGGGGGFGAPVLVDLVFVDTSRVKVKFSDAIMLASALVWDVDAEL</sequence>
<proteinExistence type="predicted"/>
<dbReference type="Proteomes" id="UP000248329">
    <property type="component" value="Unassembled WGS sequence"/>
</dbReference>
<evidence type="ECO:0000313" key="1">
    <source>
        <dbReference type="EMBL" id="PXF60619.1"/>
    </source>
</evidence>
<reference evidence="1" key="1">
    <citation type="submission" date="2018-01" db="EMBL/GenBank/DDBJ databases">
        <authorList>
            <person name="Krukenberg V."/>
        </authorList>
    </citation>
    <scope>NUCLEOTIDE SEQUENCE</scope>
    <source>
        <strain evidence="1">E20ANME2</strain>
    </source>
</reference>
<organism evidence="1 2">
    <name type="scientific">Candidatus Methanogaster sp</name>
    <dbReference type="NCBI Taxonomy" id="3386292"/>
    <lineage>
        <taxon>Archaea</taxon>
        <taxon>Methanobacteriati</taxon>
        <taxon>Methanobacteriota</taxon>
        <taxon>Stenosarchaea group</taxon>
        <taxon>Methanomicrobia</taxon>
        <taxon>Methanosarcinales</taxon>
        <taxon>ANME-2 cluster</taxon>
        <taxon>Candidatus Methanogasteraceae</taxon>
        <taxon>Candidatus Methanogaster</taxon>
    </lineage>
</organism>
<dbReference type="EMBL" id="PQXF01000014">
    <property type="protein sequence ID" value="PXF60619.1"/>
    <property type="molecule type" value="Genomic_DNA"/>
</dbReference>